<reference evidence="2 3" key="1">
    <citation type="journal article" date="2019" name="Genome Biol. Evol.">
        <title>Insights into the evolution of the New World diploid cottons (Gossypium, subgenus Houzingenia) based on genome sequencing.</title>
        <authorList>
            <person name="Grover C.E."/>
            <person name="Arick M.A. 2nd"/>
            <person name="Thrash A."/>
            <person name="Conover J.L."/>
            <person name="Sanders W.S."/>
            <person name="Peterson D.G."/>
            <person name="Frelichowski J.E."/>
            <person name="Scheffler J.A."/>
            <person name="Scheffler B.E."/>
            <person name="Wendel J.F."/>
        </authorList>
    </citation>
    <scope>NUCLEOTIDE SEQUENCE [LARGE SCALE GENOMIC DNA]</scope>
    <source>
        <strain evidence="2">4</strain>
        <tissue evidence="2">Leaf</tissue>
    </source>
</reference>
<gene>
    <name evidence="2" type="ORF">Golax_005068</name>
</gene>
<sequence>MVQTLLKFLLLKNLLRFKLECSNGCVALTSTFEVSSKGKTVVMDLSPTLKLNHVYLMRSSNRFEALSVELDDSNDIVVDDIDAEQDVDDDNGNE</sequence>
<evidence type="ECO:0000256" key="1">
    <source>
        <dbReference type="SAM" id="SignalP"/>
    </source>
</evidence>
<keyword evidence="3" id="KW-1185">Reference proteome</keyword>
<comment type="caution">
    <text evidence="2">The sequence shown here is derived from an EMBL/GenBank/DDBJ whole genome shotgun (WGS) entry which is preliminary data.</text>
</comment>
<dbReference type="AlphaFoldDB" id="A0A7J8ZZI8"/>
<keyword evidence="1" id="KW-0732">Signal</keyword>
<dbReference type="EMBL" id="JABEZV010000008">
    <property type="protein sequence ID" value="MBA0717231.1"/>
    <property type="molecule type" value="Genomic_DNA"/>
</dbReference>
<feature type="chain" id="PRO_5029759041" evidence="1">
    <location>
        <begin position="22"/>
        <end position="94"/>
    </location>
</feature>
<protein>
    <submittedName>
        <fullName evidence="2">Uncharacterized protein</fullName>
    </submittedName>
</protein>
<accession>A0A7J8ZZI8</accession>
<evidence type="ECO:0000313" key="2">
    <source>
        <dbReference type="EMBL" id="MBA0717231.1"/>
    </source>
</evidence>
<name>A0A7J8ZZI8_9ROSI</name>
<proteinExistence type="predicted"/>
<dbReference type="Proteomes" id="UP000593574">
    <property type="component" value="Unassembled WGS sequence"/>
</dbReference>
<organism evidence="2 3">
    <name type="scientific">Gossypium laxum</name>
    <dbReference type="NCBI Taxonomy" id="34288"/>
    <lineage>
        <taxon>Eukaryota</taxon>
        <taxon>Viridiplantae</taxon>
        <taxon>Streptophyta</taxon>
        <taxon>Embryophyta</taxon>
        <taxon>Tracheophyta</taxon>
        <taxon>Spermatophyta</taxon>
        <taxon>Magnoliopsida</taxon>
        <taxon>eudicotyledons</taxon>
        <taxon>Gunneridae</taxon>
        <taxon>Pentapetalae</taxon>
        <taxon>rosids</taxon>
        <taxon>malvids</taxon>
        <taxon>Malvales</taxon>
        <taxon>Malvaceae</taxon>
        <taxon>Malvoideae</taxon>
        <taxon>Gossypium</taxon>
    </lineage>
</organism>
<evidence type="ECO:0000313" key="3">
    <source>
        <dbReference type="Proteomes" id="UP000593574"/>
    </source>
</evidence>
<feature type="signal peptide" evidence="1">
    <location>
        <begin position="1"/>
        <end position="21"/>
    </location>
</feature>